<feature type="domain" description="D-isomer specific 2-hydroxyacid dehydrogenase NAD-binding" evidence="6">
    <location>
        <begin position="106"/>
        <end position="286"/>
    </location>
</feature>
<dbReference type="HOGENOM" id="CLU_019796_1_3_7"/>
<dbReference type="Gene3D" id="3.40.50.720">
    <property type="entry name" value="NAD(P)-binding Rossmann-like Domain"/>
    <property type="match status" value="2"/>
</dbReference>
<dbReference type="NCBIfam" id="NF006263">
    <property type="entry name" value="PRK08410.1"/>
    <property type="match status" value="1"/>
</dbReference>
<dbReference type="EMBL" id="CP002452">
    <property type="protein sequence ID" value="ADV45512.1"/>
    <property type="molecule type" value="Genomic_DNA"/>
</dbReference>
<keyword evidence="3" id="KW-0520">NAD</keyword>
<dbReference type="OrthoDB" id="9805416at2"/>
<dbReference type="Proteomes" id="UP000008633">
    <property type="component" value="Chromosome"/>
</dbReference>
<dbReference type="InterPro" id="IPR036291">
    <property type="entry name" value="NAD(P)-bd_dom_sf"/>
</dbReference>
<dbReference type="InterPro" id="IPR029753">
    <property type="entry name" value="D-isomer_DH_CS"/>
</dbReference>
<evidence type="ECO:0000313" key="7">
    <source>
        <dbReference type="EMBL" id="ADV45512.1"/>
    </source>
</evidence>
<evidence type="ECO:0000256" key="4">
    <source>
        <dbReference type="RuleBase" id="RU003719"/>
    </source>
</evidence>
<dbReference type="PANTHER" id="PTHR43761">
    <property type="entry name" value="D-ISOMER SPECIFIC 2-HYDROXYACID DEHYDROGENASE FAMILY PROTEIN (AFU_ORTHOLOGUE AFUA_1G13630)"/>
    <property type="match status" value="1"/>
</dbReference>
<dbReference type="SUPFAM" id="SSF52283">
    <property type="entry name" value="Formate/glycerate dehydrogenase catalytic domain-like"/>
    <property type="match status" value="1"/>
</dbReference>
<sequence length="309" mass="33940">MNLVLLDAETLGEDLDLTPLERFGKLTVYPRTLPGETSERIRDAEVVITNKVVLDRETIVKAPRLKLICIAATGMNNVDLQAAEELGIAVKNVAGYSTPSVAQHTFAMLLYLEEQLAYYDRFVKEGSWSRGGLFTHLDRPFLEIAGKRWGIIGLGTIGREVAKIAAAFGAQVSYYATSGIPHAGDYPHQELGDLLAQSDIISIHAPLNERTRGLIGAKELSLMKDRAILLNLGRGGIVDEAALAAELNRRELYAGLDVTETEPLPEDSPLLNLSHPERLLITPHIAWASLEARERLLEGIVRNIEEFVG</sequence>
<dbReference type="GO" id="GO:0051287">
    <property type="term" value="F:NAD binding"/>
    <property type="evidence" value="ECO:0007669"/>
    <property type="project" value="InterPro"/>
</dbReference>
<evidence type="ECO:0000256" key="2">
    <source>
        <dbReference type="ARBA" id="ARBA00023002"/>
    </source>
</evidence>
<dbReference type="Pfam" id="PF00389">
    <property type="entry name" value="2-Hacid_dh"/>
    <property type="match status" value="1"/>
</dbReference>
<dbReference type="STRING" id="749222.Nitsa_0240"/>
<evidence type="ECO:0000256" key="3">
    <source>
        <dbReference type="ARBA" id="ARBA00023027"/>
    </source>
</evidence>
<name>E6WZ62_NITSE</name>
<keyword evidence="8" id="KW-1185">Reference proteome</keyword>
<dbReference type="CDD" id="cd12162">
    <property type="entry name" value="2-Hacid_dh_4"/>
    <property type="match status" value="1"/>
</dbReference>
<reference evidence="7 8" key="1">
    <citation type="journal article" date="2011" name="Stand. Genomic Sci.">
        <title>Complete genome sequence of Nitratifractor salsuginis type strain (E9I37-1).</title>
        <authorList>
            <person name="Anderson I."/>
            <person name="Sikorski J."/>
            <person name="Zeytun A."/>
            <person name="Nolan M."/>
            <person name="Lapidus A."/>
            <person name="Lucas S."/>
            <person name="Hammon N."/>
            <person name="Deshpande S."/>
            <person name="Cheng J.F."/>
            <person name="Tapia R."/>
            <person name="Han C."/>
            <person name="Goodwin L."/>
            <person name="Pitluck S."/>
            <person name="Liolios K."/>
            <person name="Pagani I."/>
            <person name="Ivanova N."/>
            <person name="Huntemann M."/>
            <person name="Mavromatis K."/>
            <person name="Ovchinikova G."/>
            <person name="Pati A."/>
            <person name="Chen A."/>
            <person name="Palaniappan K."/>
            <person name="Land M."/>
            <person name="Hauser L."/>
            <person name="Brambilla E.M."/>
            <person name="Ngatchou-Djao O.D."/>
            <person name="Rohde M."/>
            <person name="Tindall B.J."/>
            <person name="Goker M."/>
            <person name="Detter J.C."/>
            <person name="Woyke T."/>
            <person name="Bristow J."/>
            <person name="Eisen J.A."/>
            <person name="Markowitz V."/>
            <person name="Hugenholtz P."/>
            <person name="Klenk H.P."/>
            <person name="Kyrpides N.C."/>
        </authorList>
    </citation>
    <scope>NUCLEOTIDE SEQUENCE [LARGE SCALE GENOMIC DNA]</scope>
    <source>
        <strain evidence="8">DSM 16511 / JCM 12458 / E9I37-1</strain>
    </source>
</reference>
<evidence type="ECO:0000259" key="6">
    <source>
        <dbReference type="Pfam" id="PF02826"/>
    </source>
</evidence>
<dbReference type="PANTHER" id="PTHR43761:SF1">
    <property type="entry name" value="D-ISOMER SPECIFIC 2-HYDROXYACID DEHYDROGENASE CATALYTIC DOMAIN-CONTAINING PROTEIN-RELATED"/>
    <property type="match status" value="1"/>
</dbReference>
<protein>
    <submittedName>
        <fullName evidence="7">D-isomer specific 2-hydroxyacid dehydrogenase NAD-binding protein</fullName>
    </submittedName>
</protein>
<feature type="domain" description="D-isomer specific 2-hydroxyacid dehydrogenase catalytic" evidence="5">
    <location>
        <begin position="16"/>
        <end position="308"/>
    </location>
</feature>
<gene>
    <name evidence="7" type="ordered locus">Nitsa_0240</name>
</gene>
<dbReference type="InterPro" id="IPR006139">
    <property type="entry name" value="D-isomer_2_OHA_DH_cat_dom"/>
</dbReference>
<proteinExistence type="inferred from homology"/>
<keyword evidence="2 4" id="KW-0560">Oxidoreductase</keyword>
<dbReference type="Pfam" id="PF02826">
    <property type="entry name" value="2-Hacid_dh_C"/>
    <property type="match status" value="1"/>
</dbReference>
<reference evidence="8" key="2">
    <citation type="submission" date="2011-01" db="EMBL/GenBank/DDBJ databases">
        <title>The complete genome of Nitratifractor salsuginis DSM 16511.</title>
        <authorList>
            <consortium name="US DOE Joint Genome Institute (JGI-PGF)"/>
            <person name="Lucas S."/>
            <person name="Copeland A."/>
            <person name="Lapidus A."/>
            <person name="Bruce D."/>
            <person name="Goodwin L."/>
            <person name="Pitluck S."/>
            <person name="Kyrpides N."/>
            <person name="Mavromatis K."/>
            <person name="Ivanova N."/>
            <person name="Mikhailova N."/>
            <person name="Zeytun A."/>
            <person name="Detter J.C."/>
            <person name="Tapia R."/>
            <person name="Han C."/>
            <person name="Land M."/>
            <person name="Hauser L."/>
            <person name="Markowitz V."/>
            <person name="Cheng J.-F."/>
            <person name="Hugenholtz P."/>
            <person name="Woyke T."/>
            <person name="Wu D."/>
            <person name="Tindall B."/>
            <person name="Schuetze A."/>
            <person name="Brambilla E."/>
            <person name="Klenk H.-P."/>
            <person name="Eisen J.A."/>
        </authorList>
    </citation>
    <scope>NUCLEOTIDE SEQUENCE [LARGE SCALE GENOMIC DNA]</scope>
    <source>
        <strain evidence="8">DSM 16511 / JCM 12458 / E9I37-1</strain>
    </source>
</reference>
<dbReference type="GO" id="GO:0016616">
    <property type="term" value="F:oxidoreductase activity, acting on the CH-OH group of donors, NAD or NADP as acceptor"/>
    <property type="evidence" value="ECO:0007669"/>
    <property type="project" value="InterPro"/>
</dbReference>
<dbReference type="SUPFAM" id="SSF51735">
    <property type="entry name" value="NAD(P)-binding Rossmann-fold domains"/>
    <property type="match status" value="1"/>
</dbReference>
<accession>E6WZ62</accession>
<dbReference type="KEGG" id="nsa:Nitsa_0240"/>
<dbReference type="InterPro" id="IPR006140">
    <property type="entry name" value="D-isomer_DH_NAD-bd"/>
</dbReference>
<evidence type="ECO:0000259" key="5">
    <source>
        <dbReference type="Pfam" id="PF00389"/>
    </source>
</evidence>
<evidence type="ECO:0000256" key="1">
    <source>
        <dbReference type="ARBA" id="ARBA00005854"/>
    </source>
</evidence>
<dbReference type="InterPro" id="IPR050418">
    <property type="entry name" value="D-iso_2-hydroxyacid_DH_PdxB"/>
</dbReference>
<organism evidence="7 8">
    <name type="scientific">Nitratifractor salsuginis (strain DSM 16511 / JCM 12458 / E9I37-1)</name>
    <dbReference type="NCBI Taxonomy" id="749222"/>
    <lineage>
        <taxon>Bacteria</taxon>
        <taxon>Pseudomonadati</taxon>
        <taxon>Campylobacterota</taxon>
        <taxon>Epsilonproteobacteria</taxon>
        <taxon>Campylobacterales</taxon>
        <taxon>Sulfurovaceae</taxon>
        <taxon>Nitratifractor</taxon>
    </lineage>
</organism>
<evidence type="ECO:0000313" key="8">
    <source>
        <dbReference type="Proteomes" id="UP000008633"/>
    </source>
</evidence>
<dbReference type="RefSeq" id="WP_013553209.1">
    <property type="nucleotide sequence ID" value="NC_014935.1"/>
</dbReference>
<dbReference type="PROSITE" id="PS00670">
    <property type="entry name" value="D_2_HYDROXYACID_DH_2"/>
    <property type="match status" value="1"/>
</dbReference>
<dbReference type="AlphaFoldDB" id="E6WZ62"/>
<dbReference type="eggNOG" id="COG1052">
    <property type="taxonomic scope" value="Bacteria"/>
</dbReference>
<comment type="similarity">
    <text evidence="1 4">Belongs to the D-isomer specific 2-hydroxyacid dehydrogenase family.</text>
</comment>